<feature type="transmembrane region" description="Helical" evidence="13">
    <location>
        <begin position="6"/>
        <end position="29"/>
    </location>
</feature>
<keyword evidence="3 11" id="KW-0349">Heme</keyword>
<evidence type="ECO:0000256" key="4">
    <source>
        <dbReference type="ARBA" id="ARBA00022692"/>
    </source>
</evidence>
<dbReference type="GO" id="GO:0020037">
    <property type="term" value="F:heme binding"/>
    <property type="evidence" value="ECO:0007669"/>
    <property type="project" value="InterPro"/>
</dbReference>
<dbReference type="InterPro" id="IPR002401">
    <property type="entry name" value="Cyt_P450_E_grp-I"/>
</dbReference>
<dbReference type="PROSITE" id="PS00086">
    <property type="entry name" value="CYTOCHROME_P450"/>
    <property type="match status" value="1"/>
</dbReference>
<dbReference type="InterPro" id="IPR001128">
    <property type="entry name" value="Cyt_P450"/>
</dbReference>
<sequence length="519" mass="59189">MGIIGYIIIVLALILILNWVWKTLNWVWFTPKKLEKHMREQGLKGNPYKLLYGDTKEILSMRNQATEKPISFKNNDHVSRIFPFLCHQINTYGENCWTWQGPVPIIHVQAPELMKDALSRMNDFIKPKLNPLIDMLVPGVFSYEGEKWTKHRRLINPAFHVEKLKFMLPAIGTSVTEMANKLDKRLSESGSAEVDVWPYMTSLSADALSRAAFGSSYIEGCRIFELLKDQIQIIMRDFYSFQIPGWRFVPTETNRKMNKINSEIQTLLTGLIDKRKKAMEAGEAAKDDLLGILLDSDFKASGSNNKQQTAMTFQDIIDECKLFYFAGQETTSVLLGWTMVLLSKHQDWQTRAREEVLETFGKNQPDIEGLSRLKIVTMILYEVLRLFPPVIEVSRAIPDRETKLGNILVPAGSVVSLSILHTHHDKRLWGDDAHDFKPDRFAEGVAKATKGKMAYFPFGWGPRICVGQNFAIAEARMAVSMILQRFVFELSPSYTHAPTTILTLQPQFGAHLIVHPLQS</sequence>
<protein>
    <submittedName>
        <fullName evidence="15">Cytochrome P450 72A397-like</fullName>
    </submittedName>
</protein>
<comment type="cofactor">
    <cofactor evidence="11">
        <name>heme</name>
        <dbReference type="ChEBI" id="CHEBI:30413"/>
    </cofactor>
</comment>
<evidence type="ECO:0000256" key="13">
    <source>
        <dbReference type="SAM" id="Phobius"/>
    </source>
</evidence>
<dbReference type="SUPFAM" id="SSF48264">
    <property type="entry name" value="Cytochrome P450"/>
    <property type="match status" value="1"/>
</dbReference>
<proteinExistence type="inferred from homology"/>
<dbReference type="GO" id="GO:0016020">
    <property type="term" value="C:membrane"/>
    <property type="evidence" value="ECO:0007669"/>
    <property type="project" value="UniProtKB-SubCell"/>
</dbReference>
<keyword evidence="5 11" id="KW-0479">Metal-binding</keyword>
<keyword evidence="7 12" id="KW-0560">Oxidoreductase</keyword>
<evidence type="ECO:0000256" key="9">
    <source>
        <dbReference type="ARBA" id="ARBA00023033"/>
    </source>
</evidence>
<dbReference type="PRINTS" id="PR00385">
    <property type="entry name" value="P450"/>
</dbReference>
<dbReference type="InterPro" id="IPR017972">
    <property type="entry name" value="Cyt_P450_CS"/>
</dbReference>
<keyword evidence="9 12" id="KW-0503">Monooxygenase</keyword>
<dbReference type="OrthoDB" id="1470350at2759"/>
<evidence type="ECO:0000256" key="5">
    <source>
        <dbReference type="ARBA" id="ARBA00022723"/>
    </source>
</evidence>
<gene>
    <name evidence="15" type="primary">LOC110800620</name>
</gene>
<dbReference type="InterPro" id="IPR036396">
    <property type="entry name" value="Cyt_P450_sf"/>
</dbReference>
<evidence type="ECO:0000256" key="8">
    <source>
        <dbReference type="ARBA" id="ARBA00023004"/>
    </source>
</evidence>
<evidence type="ECO:0000313" key="15">
    <source>
        <dbReference type="RefSeq" id="XP_021861623.1"/>
    </source>
</evidence>
<evidence type="ECO:0000256" key="10">
    <source>
        <dbReference type="ARBA" id="ARBA00023136"/>
    </source>
</evidence>
<dbReference type="PANTHER" id="PTHR24282:SF255">
    <property type="entry name" value="CYTOCHROME P450 72A11-RELATED"/>
    <property type="match status" value="1"/>
</dbReference>
<keyword evidence="4 13" id="KW-0812">Transmembrane</keyword>
<dbReference type="Pfam" id="PF00067">
    <property type="entry name" value="p450"/>
    <property type="match status" value="1"/>
</dbReference>
<dbReference type="Proteomes" id="UP000813463">
    <property type="component" value="Chromosome 4"/>
</dbReference>
<evidence type="ECO:0000256" key="1">
    <source>
        <dbReference type="ARBA" id="ARBA00004370"/>
    </source>
</evidence>
<comment type="subcellular location">
    <subcellularLocation>
        <location evidence="1">Membrane</location>
    </subcellularLocation>
</comment>
<keyword evidence="6 13" id="KW-1133">Transmembrane helix</keyword>
<comment type="similarity">
    <text evidence="2 12">Belongs to the cytochrome P450 family.</text>
</comment>
<evidence type="ECO:0000256" key="2">
    <source>
        <dbReference type="ARBA" id="ARBA00010617"/>
    </source>
</evidence>
<reference evidence="14" key="1">
    <citation type="journal article" date="2021" name="Nat. Commun.">
        <title>Genomic analyses provide insights into spinach domestication and the genetic basis of agronomic traits.</title>
        <authorList>
            <person name="Cai X."/>
            <person name="Sun X."/>
            <person name="Xu C."/>
            <person name="Sun H."/>
            <person name="Wang X."/>
            <person name="Ge C."/>
            <person name="Zhang Z."/>
            <person name="Wang Q."/>
            <person name="Fei Z."/>
            <person name="Jiao C."/>
            <person name="Wang Q."/>
        </authorList>
    </citation>
    <scope>NUCLEOTIDE SEQUENCE [LARGE SCALE GENOMIC DNA]</scope>
    <source>
        <strain evidence="14">cv. Varoflay</strain>
    </source>
</reference>
<dbReference type="FunFam" id="1.10.630.10:FF:000029">
    <property type="entry name" value="Cytochrome P450 734A1"/>
    <property type="match status" value="1"/>
</dbReference>
<dbReference type="PANTHER" id="PTHR24282">
    <property type="entry name" value="CYTOCHROME P450 FAMILY MEMBER"/>
    <property type="match status" value="1"/>
</dbReference>
<reference evidence="15" key="2">
    <citation type="submission" date="2025-08" db="UniProtKB">
        <authorList>
            <consortium name="RefSeq"/>
        </authorList>
    </citation>
    <scope>IDENTIFICATION</scope>
    <source>
        <tissue evidence="15">Leaf</tissue>
    </source>
</reference>
<evidence type="ECO:0000256" key="12">
    <source>
        <dbReference type="RuleBase" id="RU000461"/>
    </source>
</evidence>
<dbReference type="GeneID" id="110800620"/>
<evidence type="ECO:0000256" key="3">
    <source>
        <dbReference type="ARBA" id="ARBA00022617"/>
    </source>
</evidence>
<dbReference type="GO" id="GO:0004497">
    <property type="term" value="F:monooxygenase activity"/>
    <property type="evidence" value="ECO:0000318"/>
    <property type="project" value="GO_Central"/>
</dbReference>
<name>A0A9R0K8I9_SPIOL</name>
<dbReference type="InterPro" id="IPR050665">
    <property type="entry name" value="Cytochrome_P450_Monooxygen"/>
</dbReference>
<dbReference type="PRINTS" id="PR00463">
    <property type="entry name" value="EP450I"/>
</dbReference>
<evidence type="ECO:0000313" key="14">
    <source>
        <dbReference type="Proteomes" id="UP000813463"/>
    </source>
</evidence>
<accession>A0A9R0K8I9</accession>
<dbReference type="AlphaFoldDB" id="A0A9R0K8I9"/>
<dbReference type="KEGG" id="soe:110800620"/>
<dbReference type="Gene3D" id="1.10.630.10">
    <property type="entry name" value="Cytochrome P450"/>
    <property type="match status" value="1"/>
</dbReference>
<feature type="binding site" description="axial binding residue" evidence="11">
    <location>
        <position position="465"/>
    </location>
    <ligand>
        <name>heme</name>
        <dbReference type="ChEBI" id="CHEBI:30413"/>
    </ligand>
    <ligandPart>
        <name>Fe</name>
        <dbReference type="ChEBI" id="CHEBI:18248"/>
    </ligandPart>
</feature>
<dbReference type="GO" id="GO:0016705">
    <property type="term" value="F:oxidoreductase activity, acting on paired donors, with incorporation or reduction of molecular oxygen"/>
    <property type="evidence" value="ECO:0007669"/>
    <property type="project" value="InterPro"/>
</dbReference>
<evidence type="ECO:0000256" key="11">
    <source>
        <dbReference type="PIRSR" id="PIRSR602401-1"/>
    </source>
</evidence>
<evidence type="ECO:0000256" key="7">
    <source>
        <dbReference type="ARBA" id="ARBA00023002"/>
    </source>
</evidence>
<dbReference type="RefSeq" id="XP_021861623.1">
    <property type="nucleotide sequence ID" value="XM_022005931.2"/>
</dbReference>
<organism evidence="14 15">
    <name type="scientific">Spinacia oleracea</name>
    <name type="common">Spinach</name>
    <dbReference type="NCBI Taxonomy" id="3562"/>
    <lineage>
        <taxon>Eukaryota</taxon>
        <taxon>Viridiplantae</taxon>
        <taxon>Streptophyta</taxon>
        <taxon>Embryophyta</taxon>
        <taxon>Tracheophyta</taxon>
        <taxon>Spermatophyta</taxon>
        <taxon>Magnoliopsida</taxon>
        <taxon>eudicotyledons</taxon>
        <taxon>Gunneridae</taxon>
        <taxon>Pentapetalae</taxon>
        <taxon>Caryophyllales</taxon>
        <taxon>Chenopodiaceae</taxon>
        <taxon>Chenopodioideae</taxon>
        <taxon>Anserineae</taxon>
        <taxon>Spinacia</taxon>
    </lineage>
</organism>
<dbReference type="GO" id="GO:0005506">
    <property type="term" value="F:iron ion binding"/>
    <property type="evidence" value="ECO:0007669"/>
    <property type="project" value="InterPro"/>
</dbReference>
<keyword evidence="10 13" id="KW-0472">Membrane</keyword>
<keyword evidence="8 11" id="KW-0408">Iron</keyword>
<evidence type="ECO:0000256" key="6">
    <source>
        <dbReference type="ARBA" id="ARBA00022989"/>
    </source>
</evidence>
<keyword evidence="14" id="KW-1185">Reference proteome</keyword>